<dbReference type="Proteomes" id="UP000230973">
    <property type="component" value="Unassembled WGS sequence"/>
</dbReference>
<organism evidence="3 4">
    <name type="scientific">Candidatus Uhrbacteria bacterium CG_4_10_14_0_8_um_filter_58_22</name>
    <dbReference type="NCBI Taxonomy" id="1975029"/>
    <lineage>
        <taxon>Bacteria</taxon>
        <taxon>Candidatus Uhriibacteriota</taxon>
    </lineage>
</organism>
<evidence type="ECO:0000256" key="1">
    <source>
        <dbReference type="SAM" id="MobiDB-lite"/>
    </source>
</evidence>
<protein>
    <submittedName>
        <fullName evidence="3">Uncharacterized protein</fullName>
    </submittedName>
</protein>
<feature type="region of interest" description="Disordered" evidence="1">
    <location>
        <begin position="63"/>
        <end position="98"/>
    </location>
</feature>
<feature type="compositionally biased region" description="Low complexity" evidence="1">
    <location>
        <begin position="63"/>
        <end position="76"/>
    </location>
</feature>
<keyword evidence="2" id="KW-0472">Membrane</keyword>
<sequence length="283" mass="29682">MGIFVVAVILFVAAVVCLLVARLLPNKPPKSKEKAEGWGEFEVVSSAPQKEVEELVLFEVSLSDSGSEEPSSHGEGVAALDTPPVDDGTGSIHQPNGDLVDSLLEPDPSADWAISFEGSDGKDQIPPGSFNGAVESMEEWPPLEAFGQLNALPVVSEKTGEFDVLPDVLTPSGALKKRALRVLHEVGKKRLDTPMPDNPPEVEETSQATVFAVLLTPNGLGDDTSTEPLTSSPVPLRPATPPPATLPSTRSDKPTLPGPGNGSIGRGENCAVSGSTVDRSLKR</sequence>
<feature type="compositionally biased region" description="Polar residues" evidence="1">
    <location>
        <begin position="272"/>
        <end position="283"/>
    </location>
</feature>
<accession>A0A2M7Q8N2</accession>
<name>A0A2M7Q8N2_9BACT</name>
<feature type="region of interest" description="Disordered" evidence="1">
    <location>
        <begin position="215"/>
        <end position="283"/>
    </location>
</feature>
<keyword evidence="2" id="KW-1133">Transmembrane helix</keyword>
<dbReference type="EMBL" id="PFLC01000064">
    <property type="protein sequence ID" value="PIY61711.1"/>
    <property type="molecule type" value="Genomic_DNA"/>
</dbReference>
<evidence type="ECO:0000313" key="4">
    <source>
        <dbReference type="Proteomes" id="UP000230973"/>
    </source>
</evidence>
<feature type="compositionally biased region" description="Pro residues" evidence="1">
    <location>
        <begin position="235"/>
        <end position="245"/>
    </location>
</feature>
<proteinExistence type="predicted"/>
<feature type="transmembrane region" description="Helical" evidence="2">
    <location>
        <begin position="6"/>
        <end position="24"/>
    </location>
</feature>
<evidence type="ECO:0000313" key="3">
    <source>
        <dbReference type="EMBL" id="PIY61711.1"/>
    </source>
</evidence>
<dbReference type="AlphaFoldDB" id="A0A2M7Q8N2"/>
<evidence type="ECO:0000256" key="2">
    <source>
        <dbReference type="SAM" id="Phobius"/>
    </source>
</evidence>
<reference evidence="4" key="1">
    <citation type="submission" date="2017-09" db="EMBL/GenBank/DDBJ databases">
        <title>Depth-based differentiation of microbial function through sediment-hosted aquifers and enrichment of novel symbionts in the deep terrestrial subsurface.</title>
        <authorList>
            <person name="Probst A.J."/>
            <person name="Ladd B."/>
            <person name="Jarett J.K."/>
            <person name="Geller-Mcgrath D.E."/>
            <person name="Sieber C.M.K."/>
            <person name="Emerson J.B."/>
            <person name="Anantharaman K."/>
            <person name="Thomas B.C."/>
            <person name="Malmstrom R."/>
            <person name="Stieglmeier M."/>
            <person name="Klingl A."/>
            <person name="Woyke T."/>
            <person name="Ryan C.M."/>
            <person name="Banfield J.F."/>
        </authorList>
    </citation>
    <scope>NUCLEOTIDE SEQUENCE [LARGE SCALE GENOMIC DNA]</scope>
</reference>
<keyword evidence="2" id="KW-0812">Transmembrane</keyword>
<comment type="caution">
    <text evidence="3">The sequence shown here is derived from an EMBL/GenBank/DDBJ whole genome shotgun (WGS) entry which is preliminary data.</text>
</comment>
<gene>
    <name evidence="3" type="ORF">COY93_04875</name>
</gene>